<accession>A0A166Z2A4</accession>
<protein>
    <submittedName>
        <fullName evidence="1">Uncharacterized protein</fullName>
    </submittedName>
</protein>
<gene>
    <name evidence="1" type="ORF">NOR_07172</name>
</gene>
<reference evidence="1 2" key="1">
    <citation type="journal article" date="2016" name="Genome Biol. Evol.">
        <title>Divergent and convergent evolution of fungal pathogenicity.</title>
        <authorList>
            <person name="Shang Y."/>
            <person name="Xiao G."/>
            <person name="Zheng P."/>
            <person name="Cen K."/>
            <person name="Zhan S."/>
            <person name="Wang C."/>
        </authorList>
    </citation>
    <scope>NUCLEOTIDE SEQUENCE [LARGE SCALE GENOMIC DNA]</scope>
    <source>
        <strain evidence="1 2">RCEF 4871</strain>
    </source>
</reference>
<organism evidence="1 2">
    <name type="scientific">Metarhizium rileyi (strain RCEF 4871)</name>
    <name type="common">Nomuraea rileyi</name>
    <dbReference type="NCBI Taxonomy" id="1649241"/>
    <lineage>
        <taxon>Eukaryota</taxon>
        <taxon>Fungi</taxon>
        <taxon>Dikarya</taxon>
        <taxon>Ascomycota</taxon>
        <taxon>Pezizomycotina</taxon>
        <taxon>Sordariomycetes</taxon>
        <taxon>Hypocreomycetidae</taxon>
        <taxon>Hypocreales</taxon>
        <taxon>Clavicipitaceae</taxon>
        <taxon>Metarhizium</taxon>
    </lineage>
</organism>
<dbReference type="Proteomes" id="UP000243498">
    <property type="component" value="Unassembled WGS sequence"/>
</dbReference>
<comment type="caution">
    <text evidence="1">The sequence shown here is derived from an EMBL/GenBank/DDBJ whole genome shotgun (WGS) entry which is preliminary data.</text>
</comment>
<evidence type="ECO:0000313" key="2">
    <source>
        <dbReference type="Proteomes" id="UP000243498"/>
    </source>
</evidence>
<evidence type="ECO:0000313" key="1">
    <source>
        <dbReference type="EMBL" id="OAA37473.1"/>
    </source>
</evidence>
<dbReference type="AlphaFoldDB" id="A0A166Z2A4"/>
<name>A0A166Z2A4_METRR</name>
<keyword evidence="2" id="KW-1185">Reference proteome</keyword>
<dbReference type="EMBL" id="AZHC01000030">
    <property type="protein sequence ID" value="OAA37473.1"/>
    <property type="molecule type" value="Genomic_DNA"/>
</dbReference>
<sequence length="62" mass="6651">MCKKYRKVPFASAPLIRNTAGLGIAKTASSLRAMLRAQVSGSQHGVVELIVPTYPIDVDSHV</sequence>
<proteinExistence type="predicted"/>